<dbReference type="HOGENOM" id="CLU_113390_1_0_1"/>
<organism evidence="1 2">
    <name type="scientific">Ophiocordyceps sinensis (strain Co18 / CGMCC 3.14243)</name>
    <name type="common">Yarsagumba caterpillar fungus</name>
    <name type="synonym">Hirsutella sinensis</name>
    <dbReference type="NCBI Taxonomy" id="911162"/>
    <lineage>
        <taxon>Eukaryota</taxon>
        <taxon>Fungi</taxon>
        <taxon>Dikarya</taxon>
        <taxon>Ascomycota</taxon>
        <taxon>Pezizomycotina</taxon>
        <taxon>Sordariomycetes</taxon>
        <taxon>Hypocreomycetidae</taxon>
        <taxon>Hypocreales</taxon>
        <taxon>Ophiocordycipitaceae</taxon>
        <taxon>Ophiocordyceps</taxon>
    </lineage>
</organism>
<dbReference type="AlphaFoldDB" id="T5ANM1"/>
<evidence type="ECO:0000313" key="1">
    <source>
        <dbReference type="EMBL" id="EQL03342.1"/>
    </source>
</evidence>
<reference evidence="1 2" key="1">
    <citation type="journal article" date="2013" name="Chin. Sci. Bull.">
        <title>Genome survey uncovers the secrets of sex and lifestyle in caterpillar fungus.</title>
        <authorList>
            <person name="Hu X."/>
            <person name="Zhang Y."/>
            <person name="Xiao G."/>
            <person name="Zheng P."/>
            <person name="Xia Y."/>
            <person name="Zhang X."/>
            <person name="St Leger R.J."/>
            <person name="Liu X."/>
            <person name="Wang C."/>
        </authorList>
    </citation>
    <scope>NUCLEOTIDE SEQUENCE [LARGE SCALE GENOMIC DNA]</scope>
    <source>
        <strain evidence="2">Co18 / CGMCC 3.14243</strain>
        <tissue evidence="1">Fruit-body</tissue>
    </source>
</reference>
<sequence length="149" mass="15842">MKATIFAFVALEGAGVLSSPAGVLSATEAECGALGVMDRSQVPSSVDADAVRKCIHHPLSHSLTSRNTPGESLTKRYCRHGYWSGCNNGYCWIRCGEQPEDGRWCWAATNRGYGMWLTCAEDGHCTGDNAPPDQACGSISKGGDPCHSC</sequence>
<evidence type="ECO:0000313" key="2">
    <source>
        <dbReference type="Proteomes" id="UP000019374"/>
    </source>
</evidence>
<accession>T5ANM1</accession>
<gene>
    <name evidence="1" type="ORF">OCS_00958</name>
</gene>
<dbReference type="EMBL" id="KE652217">
    <property type="protein sequence ID" value="EQL03342.1"/>
    <property type="molecule type" value="Genomic_DNA"/>
</dbReference>
<dbReference type="Proteomes" id="UP000019374">
    <property type="component" value="Unassembled WGS sequence"/>
</dbReference>
<protein>
    <submittedName>
        <fullName evidence="1">IDI-2</fullName>
    </submittedName>
</protein>
<dbReference type="eggNOG" id="ENOG502S47S">
    <property type="taxonomic scope" value="Eukaryota"/>
</dbReference>
<name>T5ANM1_OPHSC</name>
<proteinExistence type="predicted"/>